<comment type="caution">
    <text evidence="2">The sequence shown here is derived from an EMBL/GenBank/DDBJ whole genome shotgun (WGS) entry which is preliminary data.</text>
</comment>
<dbReference type="AlphaFoldDB" id="A0A2K3NFX4"/>
<protein>
    <submittedName>
        <fullName evidence="2">Uncharacterized protein</fullName>
    </submittedName>
</protein>
<accession>A0A2K3NFX4</accession>
<evidence type="ECO:0000256" key="1">
    <source>
        <dbReference type="SAM" id="MobiDB-lite"/>
    </source>
</evidence>
<evidence type="ECO:0000313" key="3">
    <source>
        <dbReference type="Proteomes" id="UP000236291"/>
    </source>
</evidence>
<dbReference type="EMBL" id="ASHM01020698">
    <property type="protein sequence ID" value="PNY01923.1"/>
    <property type="molecule type" value="Genomic_DNA"/>
</dbReference>
<sequence length="119" mass="13125">MHEVLAGDCRRYIEDVAAEFPKACCGAFAAAKHQRTLSEQRQGVQGTWRTPSESSANKLAAAKPQRTLSERRQGVQGTWRTPSEHAANKLAAANTQRAKDESQLNTRVSKPLQLSNFFA</sequence>
<feature type="compositionally biased region" description="Polar residues" evidence="1">
    <location>
        <begin position="39"/>
        <end position="57"/>
    </location>
</feature>
<reference evidence="2 3" key="1">
    <citation type="journal article" date="2014" name="Am. J. Bot.">
        <title>Genome assembly and annotation for red clover (Trifolium pratense; Fabaceae).</title>
        <authorList>
            <person name="Istvanek J."/>
            <person name="Jaros M."/>
            <person name="Krenek A."/>
            <person name="Repkova J."/>
        </authorList>
    </citation>
    <scope>NUCLEOTIDE SEQUENCE [LARGE SCALE GENOMIC DNA]</scope>
    <source>
        <strain evidence="3">cv. Tatra</strain>
        <tissue evidence="2">Young leaves</tissue>
    </source>
</reference>
<organism evidence="2 3">
    <name type="scientific">Trifolium pratense</name>
    <name type="common">Red clover</name>
    <dbReference type="NCBI Taxonomy" id="57577"/>
    <lineage>
        <taxon>Eukaryota</taxon>
        <taxon>Viridiplantae</taxon>
        <taxon>Streptophyta</taxon>
        <taxon>Embryophyta</taxon>
        <taxon>Tracheophyta</taxon>
        <taxon>Spermatophyta</taxon>
        <taxon>Magnoliopsida</taxon>
        <taxon>eudicotyledons</taxon>
        <taxon>Gunneridae</taxon>
        <taxon>Pentapetalae</taxon>
        <taxon>rosids</taxon>
        <taxon>fabids</taxon>
        <taxon>Fabales</taxon>
        <taxon>Fabaceae</taxon>
        <taxon>Papilionoideae</taxon>
        <taxon>50 kb inversion clade</taxon>
        <taxon>NPAAA clade</taxon>
        <taxon>Hologalegina</taxon>
        <taxon>IRL clade</taxon>
        <taxon>Trifolieae</taxon>
        <taxon>Trifolium</taxon>
    </lineage>
</organism>
<feature type="region of interest" description="Disordered" evidence="1">
    <location>
        <begin position="39"/>
        <end position="106"/>
    </location>
</feature>
<reference evidence="2 3" key="2">
    <citation type="journal article" date="2017" name="Front. Plant Sci.">
        <title>Gene Classification and Mining of Molecular Markers Useful in Red Clover (Trifolium pratense) Breeding.</title>
        <authorList>
            <person name="Istvanek J."/>
            <person name="Dluhosova J."/>
            <person name="Dluhos P."/>
            <person name="Patkova L."/>
            <person name="Nedelnik J."/>
            <person name="Repkova J."/>
        </authorList>
    </citation>
    <scope>NUCLEOTIDE SEQUENCE [LARGE SCALE GENOMIC DNA]</scope>
    <source>
        <strain evidence="3">cv. Tatra</strain>
        <tissue evidence="2">Young leaves</tissue>
    </source>
</reference>
<name>A0A2K3NFX4_TRIPR</name>
<proteinExistence type="predicted"/>
<gene>
    <name evidence="2" type="ORF">L195_g025226</name>
</gene>
<dbReference type="Proteomes" id="UP000236291">
    <property type="component" value="Unassembled WGS sequence"/>
</dbReference>
<evidence type="ECO:0000313" key="2">
    <source>
        <dbReference type="EMBL" id="PNY01923.1"/>
    </source>
</evidence>